<dbReference type="PANTHER" id="PTHR33877:SF2">
    <property type="entry name" value="OS07G0170200 PROTEIN"/>
    <property type="match status" value="1"/>
</dbReference>
<dbReference type="InterPro" id="IPR052892">
    <property type="entry name" value="NA-targeting_endonuclease"/>
</dbReference>
<dbReference type="CDD" id="cd00085">
    <property type="entry name" value="HNHc"/>
    <property type="match status" value="1"/>
</dbReference>
<dbReference type="Proteomes" id="UP000234329">
    <property type="component" value="Unassembled WGS sequence"/>
</dbReference>
<gene>
    <name evidence="2" type="ORF">B1757_02780</name>
</gene>
<accession>A0A2I1DPE6</accession>
<organism evidence="2 3">
    <name type="scientific">Acidithiobacillus marinus</name>
    <dbReference type="NCBI Taxonomy" id="187490"/>
    <lineage>
        <taxon>Bacteria</taxon>
        <taxon>Pseudomonadati</taxon>
        <taxon>Pseudomonadota</taxon>
        <taxon>Acidithiobacillia</taxon>
        <taxon>Acidithiobacillales</taxon>
        <taxon>Acidithiobacillaceae</taxon>
        <taxon>Acidithiobacillus</taxon>
    </lineage>
</organism>
<evidence type="ECO:0000313" key="3">
    <source>
        <dbReference type="Proteomes" id="UP000234329"/>
    </source>
</evidence>
<comment type="caution">
    <text evidence="2">The sequence shown here is derived from an EMBL/GenBank/DDBJ whole genome shotgun (WGS) entry which is preliminary data.</text>
</comment>
<keyword evidence="3" id="KW-1185">Reference proteome</keyword>
<feature type="domain" description="HNH nuclease" evidence="1">
    <location>
        <begin position="196"/>
        <end position="247"/>
    </location>
</feature>
<dbReference type="Pfam" id="PF14239">
    <property type="entry name" value="RRXRR"/>
    <property type="match status" value="1"/>
</dbReference>
<dbReference type="NCBIfam" id="NF040563">
    <property type="entry name" value="guided_IscB"/>
    <property type="match status" value="1"/>
</dbReference>
<dbReference type="InterPro" id="IPR003615">
    <property type="entry name" value="HNH_nuc"/>
</dbReference>
<keyword evidence="2" id="KW-0540">Nuclease</keyword>
<dbReference type="GO" id="GO:0008270">
    <property type="term" value="F:zinc ion binding"/>
    <property type="evidence" value="ECO:0007669"/>
    <property type="project" value="InterPro"/>
</dbReference>
<proteinExistence type="predicted"/>
<dbReference type="EMBL" id="MXAV01000007">
    <property type="protein sequence ID" value="PKY11732.1"/>
    <property type="molecule type" value="Genomic_DNA"/>
</dbReference>
<dbReference type="InParanoid" id="A0A2I1DPE6"/>
<name>A0A2I1DPE6_9PROT</name>
<dbReference type="SMART" id="SM00507">
    <property type="entry name" value="HNHc"/>
    <property type="match status" value="1"/>
</dbReference>
<dbReference type="Gene3D" id="1.10.30.50">
    <property type="match status" value="1"/>
</dbReference>
<dbReference type="OrthoDB" id="9802901at2"/>
<dbReference type="RefSeq" id="WP_101536873.1">
    <property type="nucleotide sequence ID" value="NZ_MXAV01000007.1"/>
</dbReference>
<evidence type="ECO:0000313" key="2">
    <source>
        <dbReference type="EMBL" id="PKY11732.1"/>
    </source>
</evidence>
<dbReference type="PANTHER" id="PTHR33877">
    <property type="entry name" value="SLL1193 PROTEIN"/>
    <property type="match status" value="1"/>
</dbReference>
<dbReference type="GO" id="GO:0004519">
    <property type="term" value="F:endonuclease activity"/>
    <property type="evidence" value="ECO:0007669"/>
    <property type="project" value="UniProtKB-KW"/>
</dbReference>
<dbReference type="InterPro" id="IPR025938">
    <property type="entry name" value="RRXRR_dom"/>
</dbReference>
<evidence type="ECO:0000259" key="1">
    <source>
        <dbReference type="SMART" id="SM00507"/>
    </source>
</evidence>
<dbReference type="Pfam" id="PF01844">
    <property type="entry name" value="HNH"/>
    <property type="match status" value="1"/>
</dbReference>
<protein>
    <submittedName>
        <fullName evidence="2">HNH endonuclease</fullName>
    </submittedName>
</protein>
<dbReference type="InterPro" id="IPR002711">
    <property type="entry name" value="HNH"/>
</dbReference>
<dbReference type="InterPro" id="IPR047693">
    <property type="entry name" value="RNA-guided_IscB-like"/>
</dbReference>
<keyword evidence="2" id="KW-0255">Endonuclease</keyword>
<dbReference type="GO" id="GO:0003676">
    <property type="term" value="F:nucleic acid binding"/>
    <property type="evidence" value="ECO:0007669"/>
    <property type="project" value="InterPro"/>
</dbReference>
<keyword evidence="2" id="KW-0378">Hydrolase</keyword>
<dbReference type="AlphaFoldDB" id="A0A2I1DPE6"/>
<sequence>MAVFVLDKRHKPLMPCSEKRARILLERGRARVHRMVPFTIRLVDRLQKDSVLQDLRLSITPGSKTSGLALVREKEIVDQSTGEVIKARVVLMLLELQHRGHAIRDKLTSRRAFRRRRRNQLRYRAPRFLNRTKPQGWLAPSLQHRVDTTMAWVTRLQRWAPIASLSTMLHRFDTQALQKPEISGAEYQQGELLGYEVREYLLEKWGRKCAYCDAEHTALTIDHIHPKSKGGSDRVSNLTLACFPCNQRKNNQDVQDFLVKDPKRLARIEAVRKAPLRDAAAVNSTRWALWERLKETGLDVEVGTGGRTKWNRKRLGIPKAHCLDAACTGRVDAVQHWQQPVLTIKATGRGRYQRTHLTKYGFPRSYLTRSKSAFGFQTGDMVKAVVTKGKKVGTYWGRIVIRTSGSFNVGAGKEAVQGIHHRFCTLIQRADGYGYAWTKIASDKGDAGTGAACAAVLSLPGMNAGDSRATG</sequence>
<reference evidence="2 3" key="1">
    <citation type="submission" date="2017-03" db="EMBL/GenBank/DDBJ databases">
        <title>Draft genime sequence of the acidophilic sulfur-oxidizing bacterium Acidithiobacillus sp. SH, isolated from seawater.</title>
        <authorList>
            <person name="Sharmin S."/>
            <person name="Tokuhisa M."/>
            <person name="Kanao T."/>
            <person name="Kamimura K."/>
        </authorList>
    </citation>
    <scope>NUCLEOTIDE SEQUENCE [LARGE SCALE GENOMIC DNA]</scope>
    <source>
        <strain evidence="2 3">SH</strain>
    </source>
</reference>